<protein>
    <recommendedName>
        <fullName evidence="3">Glycosyl transferase family 2</fullName>
    </recommendedName>
</protein>
<keyword evidence="2" id="KW-1185">Reference proteome</keyword>
<proteinExistence type="predicted"/>
<dbReference type="AlphaFoldDB" id="A0A318TGL5"/>
<reference evidence="1 2" key="1">
    <citation type="submission" date="2018-06" db="EMBL/GenBank/DDBJ databases">
        <title>Genomic Encyclopedia of Type Strains, Phase III (KMG-III): the genomes of soil and plant-associated and newly described type strains.</title>
        <authorList>
            <person name="Whitman W."/>
        </authorList>
    </citation>
    <scope>NUCLEOTIDE SEQUENCE [LARGE SCALE GENOMIC DNA]</scope>
    <source>
        <strain evidence="1 2">ORS 1419</strain>
    </source>
</reference>
<evidence type="ECO:0000313" key="2">
    <source>
        <dbReference type="Proteomes" id="UP000247454"/>
    </source>
</evidence>
<evidence type="ECO:0008006" key="3">
    <source>
        <dbReference type="Google" id="ProtNLM"/>
    </source>
</evidence>
<organism evidence="1 2">
    <name type="scientific">Phyllobacterium leguminum</name>
    <dbReference type="NCBI Taxonomy" id="314237"/>
    <lineage>
        <taxon>Bacteria</taxon>
        <taxon>Pseudomonadati</taxon>
        <taxon>Pseudomonadota</taxon>
        <taxon>Alphaproteobacteria</taxon>
        <taxon>Hyphomicrobiales</taxon>
        <taxon>Phyllobacteriaceae</taxon>
        <taxon>Phyllobacterium</taxon>
    </lineage>
</organism>
<gene>
    <name evidence="1" type="ORF">C7477_11015</name>
</gene>
<sequence>MQPAPSEVAYKMIITLSTIPPRFGSVGKTLVSILNQKLAVDQIILYIPQRYRRFPEWTGELPSVPLGVLIRRTPDDLGPATKILPAIREFAGRDVDILFCDDDVVYDASWSHRFATVRKTMPDVCIAEAGKDLPDINIASRPRDRLPRMGADTHNWRFRLSSMLKHRQRRASKYSGSGYCDVFLGVSGVMVKSAFFSESVFEIPNILWTVDDYWLSGHLEANGIPIWLNADAPRRFDRPNRRVAALMALVHEDHDRHAANQACVDYYRRTYGIWQPSAELLSA</sequence>
<name>A0A318TGL5_9HYPH</name>
<comment type="caution">
    <text evidence="1">The sequence shown here is derived from an EMBL/GenBank/DDBJ whole genome shotgun (WGS) entry which is preliminary data.</text>
</comment>
<dbReference type="Proteomes" id="UP000247454">
    <property type="component" value="Unassembled WGS sequence"/>
</dbReference>
<accession>A0A318TGL5</accession>
<evidence type="ECO:0000313" key="1">
    <source>
        <dbReference type="EMBL" id="PYE87832.1"/>
    </source>
</evidence>
<dbReference type="InterPro" id="IPR029044">
    <property type="entry name" value="Nucleotide-diphossugar_trans"/>
</dbReference>
<dbReference type="SUPFAM" id="SSF53448">
    <property type="entry name" value="Nucleotide-diphospho-sugar transferases"/>
    <property type="match status" value="1"/>
</dbReference>
<dbReference type="EMBL" id="QJTF01000010">
    <property type="protein sequence ID" value="PYE87832.1"/>
    <property type="molecule type" value="Genomic_DNA"/>
</dbReference>